<evidence type="ECO:0000256" key="3">
    <source>
        <dbReference type="ARBA" id="ARBA00022741"/>
    </source>
</evidence>
<evidence type="ECO:0000256" key="4">
    <source>
        <dbReference type="ARBA" id="ARBA00022777"/>
    </source>
</evidence>
<keyword evidence="5 6" id="KW-0067">ATP-binding</keyword>
<feature type="region of interest" description="Disordered" evidence="7">
    <location>
        <begin position="752"/>
        <end position="775"/>
    </location>
</feature>
<dbReference type="GO" id="GO:0005524">
    <property type="term" value="F:ATP binding"/>
    <property type="evidence" value="ECO:0007669"/>
    <property type="project" value="UniProtKB-UniRule"/>
</dbReference>
<evidence type="ECO:0000256" key="1">
    <source>
        <dbReference type="ARBA" id="ARBA00022527"/>
    </source>
</evidence>
<name>A0A0G4G425_9ALVE</name>
<dbReference type="PROSITE" id="PS00108">
    <property type="entry name" value="PROTEIN_KINASE_ST"/>
    <property type="match status" value="1"/>
</dbReference>
<dbReference type="PROSITE" id="PS00107">
    <property type="entry name" value="PROTEIN_KINASE_ATP"/>
    <property type="match status" value="1"/>
</dbReference>
<organism evidence="9">
    <name type="scientific">Chromera velia CCMP2878</name>
    <dbReference type="NCBI Taxonomy" id="1169474"/>
    <lineage>
        <taxon>Eukaryota</taxon>
        <taxon>Sar</taxon>
        <taxon>Alveolata</taxon>
        <taxon>Colpodellida</taxon>
        <taxon>Chromeraceae</taxon>
        <taxon>Chromera</taxon>
    </lineage>
</organism>
<feature type="region of interest" description="Disordered" evidence="7">
    <location>
        <begin position="550"/>
        <end position="573"/>
    </location>
</feature>
<feature type="compositionally biased region" description="Basic and acidic residues" evidence="7">
    <location>
        <begin position="696"/>
        <end position="709"/>
    </location>
</feature>
<evidence type="ECO:0000256" key="7">
    <source>
        <dbReference type="SAM" id="MobiDB-lite"/>
    </source>
</evidence>
<sequence>MSSSERYLTESCLGSGAYGYVTAAEDTTTRNKVALKVCRDVFQSSAMAKRILREVQILKSVRGHENVLTLNRVYVTKRIGRNSVPLKSLHDLPLNGSGTADFSGIDVQLVTNLMETDLACIVQSTQPLSMEHVQFFTYQIVRGLKYIHTSGFLHRDLKPRNLVVNSNCDLRICDFGLARIFSPEEAASLRSPPLSPAEEVDSHPRTAWGWDDEGASLLTEYVQTRWYRAPEVLYSLSRYTEKIDIWSVGCIMAELLVRKPVFRGSGTRDQLAQIVKVLGKPTEEEIAAVPFEPVRKFLRGLSGEPTSREKRKQRIAALLPQTNVREHPHCLDLLSRLLSFSPSERPSVEEILRHPFFSSLHDPADEPAGARVRPDLFRFEAFPSFFEERDWPIPRVDSDLLASESARGEPRKEGNVVAAAAGGREGEFSGGISSTVSKGGQVTDWGAAVEAAAAAEQSQLAAQDEPGFGLASCHQNPESACRWIRDPQDREAYVERLRVHPFGAFLDRLLQTSQSLEAAELRSLGLPAVVPPSPAATPVGRCGPNCGGVSEGTEEGGKAQQAQGNPGGVQCSHRKGGAAAVAGGCSGLPEFPPHQISSACCADGQAAASRSCDRPERPHFPRADGCGHSHMSAVPPCSSPEEISNSALAGSRCSVMGAAAPGPGAASTTCGGRSYDARAYWDGGRGFCGAEEVSRTGVEERRRTTERADLSSGDLDEEQQPLTCRHCVVCVGEFSCSPRRLTGSSPDTNFTVGDARTSASGGGACRTASLAQMSP</sequence>
<dbReference type="InterPro" id="IPR008271">
    <property type="entry name" value="Ser/Thr_kinase_AS"/>
</dbReference>
<feature type="domain" description="Protein kinase" evidence="8">
    <location>
        <begin position="7"/>
        <end position="357"/>
    </location>
</feature>
<dbReference type="InterPro" id="IPR050117">
    <property type="entry name" value="MAPK"/>
</dbReference>
<protein>
    <recommendedName>
        <fullName evidence="8">Protein kinase domain-containing protein</fullName>
    </recommendedName>
</protein>
<feature type="binding site" evidence="6">
    <location>
        <position position="36"/>
    </location>
    <ligand>
        <name>ATP</name>
        <dbReference type="ChEBI" id="CHEBI:30616"/>
    </ligand>
</feature>
<proteinExistence type="predicted"/>
<feature type="region of interest" description="Disordered" evidence="7">
    <location>
        <begin position="696"/>
        <end position="715"/>
    </location>
</feature>
<dbReference type="InterPro" id="IPR000719">
    <property type="entry name" value="Prot_kinase_dom"/>
</dbReference>
<dbReference type="InterPro" id="IPR017441">
    <property type="entry name" value="Protein_kinase_ATP_BS"/>
</dbReference>
<dbReference type="GO" id="GO:0004674">
    <property type="term" value="F:protein serine/threonine kinase activity"/>
    <property type="evidence" value="ECO:0007669"/>
    <property type="project" value="UniProtKB-KW"/>
</dbReference>
<dbReference type="PROSITE" id="PS50011">
    <property type="entry name" value="PROTEIN_KINASE_DOM"/>
    <property type="match status" value="1"/>
</dbReference>
<dbReference type="VEuPathDB" id="CryptoDB:Cvel_4121"/>
<evidence type="ECO:0000256" key="5">
    <source>
        <dbReference type="ARBA" id="ARBA00022840"/>
    </source>
</evidence>
<evidence type="ECO:0000313" key="9">
    <source>
        <dbReference type="EMBL" id="CEM22644.1"/>
    </source>
</evidence>
<dbReference type="EMBL" id="CDMZ01000849">
    <property type="protein sequence ID" value="CEM22644.1"/>
    <property type="molecule type" value="Genomic_DNA"/>
</dbReference>
<dbReference type="SMART" id="SM00220">
    <property type="entry name" value="S_TKc"/>
    <property type="match status" value="1"/>
</dbReference>
<keyword evidence="3 6" id="KW-0547">Nucleotide-binding</keyword>
<dbReference type="PANTHER" id="PTHR24055">
    <property type="entry name" value="MITOGEN-ACTIVATED PROTEIN KINASE"/>
    <property type="match status" value="1"/>
</dbReference>
<evidence type="ECO:0000256" key="2">
    <source>
        <dbReference type="ARBA" id="ARBA00022679"/>
    </source>
</evidence>
<keyword evidence="4" id="KW-0418">Kinase</keyword>
<accession>A0A0G4G425</accession>
<dbReference type="PhylomeDB" id="A0A0G4G425"/>
<dbReference type="Gene3D" id="3.30.200.20">
    <property type="entry name" value="Phosphorylase Kinase, domain 1"/>
    <property type="match status" value="1"/>
</dbReference>
<dbReference type="Gene3D" id="1.10.510.10">
    <property type="entry name" value="Transferase(Phosphotransferase) domain 1"/>
    <property type="match status" value="1"/>
</dbReference>
<dbReference type="SUPFAM" id="SSF56112">
    <property type="entry name" value="Protein kinase-like (PK-like)"/>
    <property type="match status" value="1"/>
</dbReference>
<evidence type="ECO:0000256" key="6">
    <source>
        <dbReference type="PROSITE-ProRule" id="PRU10141"/>
    </source>
</evidence>
<dbReference type="AlphaFoldDB" id="A0A0G4G425"/>
<keyword evidence="2" id="KW-0808">Transferase</keyword>
<dbReference type="Pfam" id="PF00069">
    <property type="entry name" value="Pkinase"/>
    <property type="match status" value="1"/>
</dbReference>
<reference evidence="9" key="1">
    <citation type="submission" date="2014-11" db="EMBL/GenBank/DDBJ databases">
        <authorList>
            <person name="Otto D Thomas"/>
            <person name="Naeem Raeece"/>
        </authorList>
    </citation>
    <scope>NUCLEOTIDE SEQUENCE</scope>
</reference>
<gene>
    <name evidence="9" type="ORF">Cvel_4121</name>
</gene>
<keyword evidence="1" id="KW-0723">Serine/threonine-protein kinase</keyword>
<dbReference type="CDD" id="cd07834">
    <property type="entry name" value="STKc_MAPK"/>
    <property type="match status" value="1"/>
</dbReference>
<evidence type="ECO:0000259" key="8">
    <source>
        <dbReference type="PROSITE" id="PS50011"/>
    </source>
</evidence>
<dbReference type="InterPro" id="IPR011009">
    <property type="entry name" value="Kinase-like_dom_sf"/>
</dbReference>
<dbReference type="FunFam" id="1.10.510.10:FF:000624">
    <property type="entry name" value="Mitogen-activated protein kinase"/>
    <property type="match status" value="2"/>
</dbReference>